<gene>
    <name evidence="2" type="primary">ORF26836</name>
</gene>
<protein>
    <submittedName>
        <fullName evidence="2">Uncharacterized protein</fullName>
    </submittedName>
</protein>
<dbReference type="AlphaFoldDB" id="A0A0B6YIU5"/>
<proteinExistence type="predicted"/>
<dbReference type="EMBL" id="HACG01009252">
    <property type="protein sequence ID" value="CEK56117.1"/>
    <property type="molecule type" value="Transcribed_RNA"/>
</dbReference>
<reference evidence="2" key="1">
    <citation type="submission" date="2014-12" db="EMBL/GenBank/DDBJ databases">
        <title>Insight into the proteome of Arion vulgaris.</title>
        <authorList>
            <person name="Aradska J."/>
            <person name="Bulat T."/>
            <person name="Smidak R."/>
            <person name="Sarate P."/>
            <person name="Gangsoo J."/>
            <person name="Sialana F."/>
            <person name="Bilban M."/>
            <person name="Lubec G."/>
        </authorList>
    </citation>
    <scope>NUCLEOTIDE SEQUENCE</scope>
    <source>
        <tissue evidence="2">Skin</tissue>
    </source>
</reference>
<feature type="compositionally biased region" description="Basic and acidic residues" evidence="1">
    <location>
        <begin position="68"/>
        <end position="78"/>
    </location>
</feature>
<evidence type="ECO:0000313" key="2">
    <source>
        <dbReference type="EMBL" id="CEK56117.1"/>
    </source>
</evidence>
<feature type="non-terminal residue" evidence="2">
    <location>
        <position position="1"/>
    </location>
</feature>
<feature type="region of interest" description="Disordered" evidence="1">
    <location>
        <begin position="57"/>
        <end position="92"/>
    </location>
</feature>
<evidence type="ECO:0000256" key="1">
    <source>
        <dbReference type="SAM" id="MobiDB-lite"/>
    </source>
</evidence>
<organism evidence="2">
    <name type="scientific">Arion vulgaris</name>
    <dbReference type="NCBI Taxonomy" id="1028688"/>
    <lineage>
        <taxon>Eukaryota</taxon>
        <taxon>Metazoa</taxon>
        <taxon>Spiralia</taxon>
        <taxon>Lophotrochozoa</taxon>
        <taxon>Mollusca</taxon>
        <taxon>Gastropoda</taxon>
        <taxon>Heterobranchia</taxon>
        <taxon>Euthyneura</taxon>
        <taxon>Panpulmonata</taxon>
        <taxon>Eupulmonata</taxon>
        <taxon>Stylommatophora</taxon>
        <taxon>Helicina</taxon>
        <taxon>Arionoidea</taxon>
        <taxon>Arionidae</taxon>
        <taxon>Arion</taxon>
    </lineage>
</organism>
<sequence>WSDSDAQVCEHRAVHPSKAAPRHAATVDFVNSGHLGTFDPNIDESFSIESPFSVGSPLGSVFEEDEGVESKSMLDKAGGKSSEGRSSQINLS</sequence>
<accession>A0A0B6YIU5</accession>
<name>A0A0B6YIU5_9EUPU</name>